<dbReference type="AlphaFoldDB" id="A0A3R5YUG8"/>
<evidence type="ECO:0000313" key="3">
    <source>
        <dbReference type="Proteomes" id="UP000283295"/>
    </source>
</evidence>
<evidence type="ECO:0000256" key="1">
    <source>
        <dbReference type="SAM" id="MobiDB-lite"/>
    </source>
</evidence>
<proteinExistence type="predicted"/>
<feature type="region of interest" description="Disordered" evidence="1">
    <location>
        <begin position="38"/>
        <end position="59"/>
    </location>
</feature>
<comment type="caution">
    <text evidence="2">The sequence shown here is derived from an EMBL/GenBank/DDBJ whole genome shotgun (WGS) entry which is preliminary data.</text>
</comment>
<dbReference type="OrthoDB" id="9800571at2"/>
<dbReference type="EMBL" id="QRVK01000010">
    <property type="protein sequence ID" value="RGS43143.1"/>
    <property type="molecule type" value="Genomic_DNA"/>
</dbReference>
<dbReference type="InterPro" id="IPR020256">
    <property type="entry name" value="Spore_coat_CotJA"/>
</dbReference>
<reference evidence="2 3" key="1">
    <citation type="submission" date="2018-08" db="EMBL/GenBank/DDBJ databases">
        <title>A genome reference for cultivated species of the human gut microbiota.</title>
        <authorList>
            <person name="Zou Y."/>
            <person name="Xue W."/>
            <person name="Luo G."/>
        </authorList>
    </citation>
    <scope>NUCLEOTIDE SEQUENCE [LARGE SCALE GENOMIC DNA]</scope>
    <source>
        <strain evidence="2 3">AF22-21</strain>
    </source>
</reference>
<name>A0A3R5YUG8_9FIRM</name>
<feature type="compositionally biased region" description="Basic and acidic residues" evidence="1">
    <location>
        <begin position="42"/>
        <end position="56"/>
    </location>
</feature>
<dbReference type="Pfam" id="PF11007">
    <property type="entry name" value="CotJA"/>
    <property type="match status" value="1"/>
</dbReference>
<evidence type="ECO:0000313" key="2">
    <source>
        <dbReference type="EMBL" id="RGS43143.1"/>
    </source>
</evidence>
<accession>A0A3R5YUG8</accession>
<gene>
    <name evidence="2" type="ORF">DWX94_05985</name>
</gene>
<sequence>MLYLEAFVEANRNCSRGSQGRCYYNNQGTTVKYTNQAGGCRPAKDEQKTCPEDSRRRPVGMTYIPEQPFENLYDAKCGLQEGTMFKDLNLIFCGVRGKQS</sequence>
<dbReference type="Proteomes" id="UP000283295">
    <property type="component" value="Unassembled WGS sequence"/>
</dbReference>
<organism evidence="2 3">
    <name type="scientific">Coprococcus eutactus</name>
    <dbReference type="NCBI Taxonomy" id="33043"/>
    <lineage>
        <taxon>Bacteria</taxon>
        <taxon>Bacillati</taxon>
        <taxon>Bacillota</taxon>
        <taxon>Clostridia</taxon>
        <taxon>Lachnospirales</taxon>
        <taxon>Lachnospiraceae</taxon>
        <taxon>Coprococcus</taxon>
    </lineage>
</organism>
<protein>
    <submittedName>
        <fullName evidence="2">Spore coat associated protein CotJA</fullName>
    </submittedName>
</protein>